<dbReference type="EMBL" id="SNYK01000006">
    <property type="protein sequence ID" value="TDQ37799.1"/>
    <property type="molecule type" value="Genomic_DNA"/>
</dbReference>
<protein>
    <submittedName>
        <fullName evidence="2">L-lactate dehydrogenase complex protein LldG</fullName>
    </submittedName>
</protein>
<name>A0A4R6U0B8_9GAMM</name>
<evidence type="ECO:0000259" key="1">
    <source>
        <dbReference type="Pfam" id="PF02589"/>
    </source>
</evidence>
<evidence type="ECO:0000313" key="2">
    <source>
        <dbReference type="EMBL" id="TDQ37799.1"/>
    </source>
</evidence>
<keyword evidence="3" id="KW-1185">Reference proteome</keyword>
<dbReference type="OrthoDB" id="9794157at2"/>
<accession>A0A4R6U0B8</accession>
<proteinExistence type="predicted"/>
<dbReference type="PANTHER" id="PTHR43682:SF1">
    <property type="entry name" value="LACTATE UTILIZATION PROTEIN C"/>
    <property type="match status" value="1"/>
</dbReference>
<dbReference type="RefSeq" id="WP_101495978.1">
    <property type="nucleotide sequence ID" value="NZ_LNJZ01000003.1"/>
</dbReference>
<reference evidence="2 3" key="1">
    <citation type="submission" date="2019-03" db="EMBL/GenBank/DDBJ databases">
        <title>Genomic Encyclopedia of Type Strains, Phase IV (KMG-IV): sequencing the most valuable type-strain genomes for metagenomic binning, comparative biology and taxonomic classification.</title>
        <authorList>
            <person name="Goeker M."/>
        </authorList>
    </citation>
    <scope>NUCLEOTIDE SEQUENCE [LARGE SCALE GENOMIC DNA]</scope>
    <source>
        <strain evidence="2 3">DSM 28679</strain>
    </source>
</reference>
<dbReference type="Pfam" id="PF02589">
    <property type="entry name" value="LUD_dom"/>
    <property type="match status" value="1"/>
</dbReference>
<gene>
    <name evidence="2" type="ORF">DFQ45_10625</name>
</gene>
<organism evidence="2 3">
    <name type="scientific">Thiopseudomonas denitrificans</name>
    <dbReference type="NCBI Taxonomy" id="1501432"/>
    <lineage>
        <taxon>Bacteria</taxon>
        <taxon>Pseudomonadati</taxon>
        <taxon>Pseudomonadota</taxon>
        <taxon>Gammaproteobacteria</taxon>
        <taxon>Pseudomonadales</taxon>
        <taxon>Pseudomonadaceae</taxon>
        <taxon>Thiopseudomonas</taxon>
    </lineage>
</organism>
<dbReference type="Proteomes" id="UP000294575">
    <property type="component" value="Unassembled WGS sequence"/>
</dbReference>
<comment type="caution">
    <text evidence="2">The sequence shown here is derived from an EMBL/GenBank/DDBJ whole genome shotgun (WGS) entry which is preliminary data.</text>
</comment>
<dbReference type="AlphaFoldDB" id="A0A4R6U0B8"/>
<dbReference type="PANTHER" id="PTHR43682">
    <property type="entry name" value="LACTATE UTILIZATION PROTEIN C"/>
    <property type="match status" value="1"/>
</dbReference>
<evidence type="ECO:0000313" key="3">
    <source>
        <dbReference type="Proteomes" id="UP000294575"/>
    </source>
</evidence>
<feature type="domain" description="LUD" evidence="1">
    <location>
        <begin position="42"/>
        <end position="219"/>
    </location>
</feature>
<dbReference type="InterPro" id="IPR037171">
    <property type="entry name" value="NagB/RpiA_transferase-like"/>
</dbReference>
<dbReference type="InterPro" id="IPR024185">
    <property type="entry name" value="FTHF_cligase-like_sf"/>
</dbReference>
<dbReference type="InterPro" id="IPR003741">
    <property type="entry name" value="LUD_dom"/>
</dbReference>
<sequence length="220" mass="24684">MNARDAILQRLYQGREQQGGFEPPASDFSVLQRPHWNKTKKLERFVQAMSPVHGEIHSTSRDNWHLLLQQLVRDKGLRNLWIGNGTPHGSFLADHWQLEQVPLLQRTQPVNEWKDELFNDVAAALTGSLGAIAETGSLILWPTPAEPRVMSLVPPVHFVLLDSDRLYATLHETIQQEGWAKNGMPTNALLISGPSKTADIEQTLAYGVHGPRELVVLVLE</sequence>
<dbReference type="SUPFAM" id="SSF100950">
    <property type="entry name" value="NagB/RpiA/CoA transferase-like"/>
    <property type="match status" value="1"/>
</dbReference>
<dbReference type="Gene3D" id="3.40.50.10420">
    <property type="entry name" value="NagB/RpiA/CoA transferase-like"/>
    <property type="match status" value="1"/>
</dbReference>